<dbReference type="InterPro" id="IPR051806">
    <property type="entry name" value="HAD-like_SPP"/>
</dbReference>
<organism evidence="2 3">
    <name type="scientific">Lacticaseibacillus suilingensis</name>
    <dbReference type="NCBI Taxonomy" id="2799577"/>
    <lineage>
        <taxon>Bacteria</taxon>
        <taxon>Bacillati</taxon>
        <taxon>Bacillota</taxon>
        <taxon>Bacilli</taxon>
        <taxon>Lactobacillales</taxon>
        <taxon>Lactobacillaceae</taxon>
        <taxon>Lacticaseibacillus</taxon>
    </lineage>
</organism>
<evidence type="ECO:0000256" key="1">
    <source>
        <dbReference type="ARBA" id="ARBA00006171"/>
    </source>
</evidence>
<gene>
    <name evidence="2" type="primary">pgmB</name>
    <name evidence="2" type="ORF">ACFQ41_08410</name>
</gene>
<dbReference type="EC" id="5.4.2.6" evidence="2"/>
<keyword evidence="2" id="KW-0413">Isomerase</keyword>
<protein>
    <submittedName>
        <fullName evidence="2">Beta-phosphoglucomutase</fullName>
        <ecNumber evidence="2">5.4.2.6</ecNumber>
    </submittedName>
</protein>
<dbReference type="CDD" id="cd02598">
    <property type="entry name" value="HAD_BPGM"/>
    <property type="match status" value="1"/>
</dbReference>
<dbReference type="InterPro" id="IPR036412">
    <property type="entry name" value="HAD-like_sf"/>
</dbReference>
<name>A0ABW4BFP7_9LACO</name>
<dbReference type="NCBIfam" id="TIGR01509">
    <property type="entry name" value="HAD-SF-IA-v3"/>
    <property type="match status" value="1"/>
</dbReference>
<dbReference type="PRINTS" id="PR00413">
    <property type="entry name" value="HADHALOGNASE"/>
</dbReference>
<dbReference type="SFLD" id="SFLDG01135">
    <property type="entry name" value="C1.5.6:_HAD__Beta-PGM__Phospha"/>
    <property type="match status" value="1"/>
</dbReference>
<dbReference type="InterPro" id="IPR023198">
    <property type="entry name" value="PGP-like_dom2"/>
</dbReference>
<dbReference type="RefSeq" id="WP_204118134.1">
    <property type="nucleotide sequence ID" value="NZ_BOLV01000002.1"/>
</dbReference>
<accession>A0ABW4BFP7</accession>
<dbReference type="PANTHER" id="PTHR43481:SF4">
    <property type="entry name" value="GLYCEROL-1-PHOSPHATE PHOSPHOHYDROLASE 1-RELATED"/>
    <property type="match status" value="1"/>
</dbReference>
<dbReference type="EMBL" id="JBHTOA010000031">
    <property type="protein sequence ID" value="MFD1399332.1"/>
    <property type="molecule type" value="Genomic_DNA"/>
</dbReference>
<dbReference type="Gene3D" id="3.40.50.1000">
    <property type="entry name" value="HAD superfamily/HAD-like"/>
    <property type="match status" value="1"/>
</dbReference>
<sequence>MLKGLLFDLDGVLADTAQYHLLAWRELAERLNIDLPAAADADLRGRSRLDSLNLLLQYGHELEQFSAAEKASLMAEKNRHYQALVKRLTPQALLPGIADLLAAAQADGVMMAVASSSQNAPLILDQLGIADYFAGVADPTKVHQGKPAPDIYQAAQALLGLDADEVIGFEDAPAGVAAIKAAGQFAVGIGDDWVLRAADIIVPTTAELNYGQLKQAFNAD</sequence>
<dbReference type="NCBIfam" id="TIGR01990">
    <property type="entry name" value="bPGM"/>
    <property type="match status" value="1"/>
</dbReference>
<dbReference type="InterPro" id="IPR023214">
    <property type="entry name" value="HAD_sf"/>
</dbReference>
<dbReference type="SFLD" id="SFLDS00003">
    <property type="entry name" value="Haloacid_Dehalogenase"/>
    <property type="match status" value="1"/>
</dbReference>
<proteinExistence type="inferred from homology"/>
<dbReference type="NCBIfam" id="TIGR02009">
    <property type="entry name" value="PGMB-YQAB-SF"/>
    <property type="match status" value="1"/>
</dbReference>
<dbReference type="SFLD" id="SFLDG01129">
    <property type="entry name" value="C1.5:_HAD__Beta-PGM__Phosphata"/>
    <property type="match status" value="1"/>
</dbReference>
<dbReference type="Pfam" id="PF00702">
    <property type="entry name" value="Hydrolase"/>
    <property type="match status" value="1"/>
</dbReference>
<evidence type="ECO:0000313" key="3">
    <source>
        <dbReference type="Proteomes" id="UP001597199"/>
    </source>
</evidence>
<dbReference type="PANTHER" id="PTHR43481">
    <property type="entry name" value="FRUCTOSE-1-PHOSPHATE PHOSPHATASE"/>
    <property type="match status" value="1"/>
</dbReference>
<dbReference type="Proteomes" id="UP001597199">
    <property type="component" value="Unassembled WGS sequence"/>
</dbReference>
<evidence type="ECO:0000313" key="2">
    <source>
        <dbReference type="EMBL" id="MFD1399332.1"/>
    </source>
</evidence>
<dbReference type="InterPro" id="IPR010976">
    <property type="entry name" value="B-phosphoglucomutase_hydrolase"/>
</dbReference>
<dbReference type="InterPro" id="IPR006439">
    <property type="entry name" value="HAD-SF_hydro_IA"/>
</dbReference>
<reference evidence="3" key="1">
    <citation type="journal article" date="2019" name="Int. J. Syst. Evol. Microbiol.">
        <title>The Global Catalogue of Microorganisms (GCM) 10K type strain sequencing project: providing services to taxonomists for standard genome sequencing and annotation.</title>
        <authorList>
            <consortium name="The Broad Institute Genomics Platform"/>
            <consortium name="The Broad Institute Genome Sequencing Center for Infectious Disease"/>
            <person name="Wu L."/>
            <person name="Ma J."/>
        </authorList>
    </citation>
    <scope>NUCLEOTIDE SEQUENCE [LARGE SCALE GENOMIC DNA]</scope>
    <source>
        <strain evidence="3">CCM 9110</strain>
    </source>
</reference>
<dbReference type="SUPFAM" id="SSF56784">
    <property type="entry name" value="HAD-like"/>
    <property type="match status" value="1"/>
</dbReference>
<comment type="caution">
    <text evidence="2">The sequence shown here is derived from an EMBL/GenBank/DDBJ whole genome shotgun (WGS) entry which is preliminary data.</text>
</comment>
<dbReference type="GO" id="GO:0008801">
    <property type="term" value="F:beta-phosphoglucomutase activity"/>
    <property type="evidence" value="ECO:0007669"/>
    <property type="project" value="UniProtKB-EC"/>
</dbReference>
<keyword evidence="3" id="KW-1185">Reference proteome</keyword>
<comment type="similarity">
    <text evidence="1">Belongs to the HAD-like hydrolase superfamily. CbbY/CbbZ/Gph/YieH family.</text>
</comment>
<dbReference type="InterPro" id="IPR010972">
    <property type="entry name" value="Beta-PGM"/>
</dbReference>
<dbReference type="Gene3D" id="1.10.150.240">
    <property type="entry name" value="Putative phosphatase, domain 2"/>
    <property type="match status" value="1"/>
</dbReference>